<dbReference type="PIRSF" id="PIRSF006779">
    <property type="entry name" value="UCP006779"/>
    <property type="match status" value="1"/>
</dbReference>
<feature type="domain" description="S-adenosyl-l-methionine hydroxide adenosyltransferase N-terminal" evidence="3">
    <location>
        <begin position="1"/>
        <end position="109"/>
    </location>
</feature>
<dbReference type="Pfam" id="PF20257">
    <property type="entry name" value="SAM_HAT_C"/>
    <property type="match status" value="1"/>
</dbReference>
<comment type="similarity">
    <text evidence="2">Belongs to the SAM hydrolase / SAM-dependent halogenase family.</text>
</comment>
<dbReference type="PANTHER" id="PTHR35092">
    <property type="entry name" value="CHLORINASE MJ1651"/>
    <property type="match status" value="1"/>
</dbReference>
<dbReference type="InterPro" id="IPR002747">
    <property type="entry name" value="SAM_OH_AdoTrfase"/>
</dbReference>
<dbReference type="Pfam" id="PF01887">
    <property type="entry name" value="SAM_HAT_N"/>
    <property type="match status" value="1"/>
</dbReference>
<dbReference type="InterPro" id="IPR023228">
    <property type="entry name" value="SAM_OH_AdoTrfase_N_sf"/>
</dbReference>
<dbReference type="AlphaFoldDB" id="X1B1P1"/>
<protein>
    <recommendedName>
        <fullName evidence="6">SAM-dependent chlorinase/fluorinase</fullName>
    </recommendedName>
</protein>
<feature type="domain" description="S-adenosyl-l-methionine hydroxide adenosyltransferase C-terminal" evidence="4">
    <location>
        <begin position="135"/>
        <end position="218"/>
    </location>
</feature>
<dbReference type="InterPro" id="IPR023227">
    <property type="entry name" value="SAM_OH_AdoTrfase_C_sf"/>
</dbReference>
<gene>
    <name evidence="5" type="ORF">S01H4_32729</name>
</gene>
<reference evidence="5" key="1">
    <citation type="journal article" date="2014" name="Front. Microbiol.">
        <title>High frequency of phylogenetically diverse reductive dehalogenase-homologous genes in deep subseafloor sedimentary metagenomes.</title>
        <authorList>
            <person name="Kawai M."/>
            <person name="Futagami T."/>
            <person name="Toyoda A."/>
            <person name="Takaki Y."/>
            <person name="Nishi S."/>
            <person name="Hori S."/>
            <person name="Arai W."/>
            <person name="Tsubouchi T."/>
            <person name="Morono Y."/>
            <person name="Uchiyama I."/>
            <person name="Ito T."/>
            <person name="Fujiyama A."/>
            <person name="Inagaki F."/>
            <person name="Takami H."/>
        </authorList>
    </citation>
    <scope>NUCLEOTIDE SEQUENCE</scope>
    <source>
        <strain evidence="5">Expedition CK06-06</strain>
    </source>
</reference>
<organism evidence="5">
    <name type="scientific">marine sediment metagenome</name>
    <dbReference type="NCBI Taxonomy" id="412755"/>
    <lineage>
        <taxon>unclassified sequences</taxon>
        <taxon>metagenomes</taxon>
        <taxon>ecological metagenomes</taxon>
    </lineage>
</organism>
<evidence type="ECO:0000259" key="4">
    <source>
        <dbReference type="Pfam" id="PF20257"/>
    </source>
</evidence>
<evidence type="ECO:0000313" key="5">
    <source>
        <dbReference type="EMBL" id="GAG75257.1"/>
    </source>
</evidence>
<dbReference type="Gene3D" id="2.40.30.90">
    <property type="entry name" value="Bacterial fluorinating enzyme like"/>
    <property type="match status" value="1"/>
</dbReference>
<sequence length="222" mass="24626">PFSIVETAYIIKSTYYLYPKNTIFIVVVDPGVGSSREIVIIRTKSSYFFIGPNNGIFTNVFGSSEISKCIDIKNELYFNSPVSKTFHGRDIMAPIGAYLSKGGDIDKYGSKFPITKLVDFPIELKKISDNEIRCTIQYIDDFGNIITNIKGDSVIFKDNTEIAIKTRGQRTKGNFVSFFKEVPINSLLFVEGSSGFLEISKNQGNAANNLGLKVGDVITVEL</sequence>
<feature type="non-terminal residue" evidence="5">
    <location>
        <position position="1"/>
    </location>
</feature>
<keyword evidence="1" id="KW-0949">S-adenosyl-L-methionine</keyword>
<dbReference type="SUPFAM" id="SSF101852">
    <property type="entry name" value="Bacterial fluorinating enzyme, C-terminal domain"/>
    <property type="match status" value="1"/>
</dbReference>
<evidence type="ECO:0008006" key="6">
    <source>
        <dbReference type="Google" id="ProtNLM"/>
    </source>
</evidence>
<comment type="caution">
    <text evidence="5">The sequence shown here is derived from an EMBL/GenBank/DDBJ whole genome shotgun (WGS) entry which is preliminary data.</text>
</comment>
<dbReference type="PANTHER" id="PTHR35092:SF1">
    <property type="entry name" value="CHLORINASE MJ1651"/>
    <property type="match status" value="1"/>
</dbReference>
<dbReference type="Gene3D" id="3.40.50.10790">
    <property type="entry name" value="S-adenosyl-l-methionine hydroxide adenosyltransferase, N-terminal"/>
    <property type="match status" value="1"/>
</dbReference>
<dbReference type="SUPFAM" id="SSF102522">
    <property type="entry name" value="Bacterial fluorinating enzyme, N-terminal domain"/>
    <property type="match status" value="1"/>
</dbReference>
<evidence type="ECO:0000256" key="2">
    <source>
        <dbReference type="ARBA" id="ARBA00024035"/>
    </source>
</evidence>
<accession>X1B1P1</accession>
<dbReference type="InterPro" id="IPR046470">
    <property type="entry name" value="SAM_HAT_C"/>
</dbReference>
<dbReference type="InterPro" id="IPR046469">
    <property type="entry name" value="SAM_HAT_N"/>
</dbReference>
<evidence type="ECO:0000259" key="3">
    <source>
        <dbReference type="Pfam" id="PF01887"/>
    </source>
</evidence>
<name>X1B1P1_9ZZZZ</name>
<proteinExistence type="inferred from homology"/>
<dbReference type="EMBL" id="BART01017149">
    <property type="protein sequence ID" value="GAG75257.1"/>
    <property type="molecule type" value="Genomic_DNA"/>
</dbReference>
<evidence type="ECO:0000256" key="1">
    <source>
        <dbReference type="ARBA" id="ARBA00022691"/>
    </source>
</evidence>